<dbReference type="EMBL" id="OU895877">
    <property type="protein sequence ID" value="CAH1711421.1"/>
    <property type="molecule type" value="Genomic_DNA"/>
</dbReference>
<dbReference type="SMART" id="SM00409">
    <property type="entry name" value="IG"/>
    <property type="match status" value="6"/>
</dbReference>
<dbReference type="AlphaFoldDB" id="A0A9P0ISR0"/>
<dbReference type="CDD" id="cd00096">
    <property type="entry name" value="Ig"/>
    <property type="match status" value="1"/>
</dbReference>
<evidence type="ECO:0000256" key="9">
    <source>
        <dbReference type="SAM" id="Phobius"/>
    </source>
</evidence>
<dbReference type="PROSITE" id="PS50835">
    <property type="entry name" value="IG_LIKE"/>
    <property type="match status" value="3"/>
</dbReference>
<dbReference type="InterPro" id="IPR003599">
    <property type="entry name" value="Ig_sub"/>
</dbReference>
<keyword evidence="7" id="KW-0325">Glycoprotein</keyword>
<keyword evidence="9" id="KW-0812">Transmembrane</keyword>
<organism evidence="12 13">
    <name type="scientific">Chironomus riparius</name>
    <dbReference type="NCBI Taxonomy" id="315576"/>
    <lineage>
        <taxon>Eukaryota</taxon>
        <taxon>Metazoa</taxon>
        <taxon>Ecdysozoa</taxon>
        <taxon>Arthropoda</taxon>
        <taxon>Hexapoda</taxon>
        <taxon>Insecta</taxon>
        <taxon>Pterygota</taxon>
        <taxon>Neoptera</taxon>
        <taxon>Endopterygota</taxon>
        <taxon>Diptera</taxon>
        <taxon>Nematocera</taxon>
        <taxon>Chironomoidea</taxon>
        <taxon>Chironomidae</taxon>
        <taxon>Chironominae</taxon>
        <taxon>Chironomus</taxon>
    </lineage>
</organism>
<sequence>MRTKYSVLVLIFKIWIVTQKFKFTGIKIHNIFLNMRHFNLKLCLISIESNNQVHEAPIIDKSDSIIIDVNRDETVECKAKVPITWIFERSEKLFDSIKVSHSEDDEENYHSFLELNSVHVNFVGFYYCVFNASLSSDVTFNYQEKIGIHKASSIYVYVNDPENKLYSSDQYLIFGKQNESLIIPCKPTTPQVKVELVRDGDEGHIAGEYDPKLGFTVSFMDDEESGFFECRLEDDHEIYNEFQVIINGQETSDYLKKPWIISDSQNIAKNGASFSLSCHVEMISDAPYVIEFFLPNGKEAKKNQFIRLSEIKVDDDDTRKSHINLTIEDALDERDQGNYTCSLKDIYNNIYSTVTKITFVDKPVVQLNSSNPIVTATKGQKSVKFHFNYFIYPKPKFEWYDPQNKLINIDQSMQNDAKYSISISEDEISLTIKYPGIENYGNYSLIAYTDGESFDKKVKLVVSEKPTCRMQDVYIMLEEETLIKCECMAYPAAIITWSFQPCLNLTLWPNCVDRDSVGTKIDEYETQNTQYAETIQSSEIRFTASQPGTIKCRAENDIGEDEIQAKVQIVDLSAPLLISGIDENQNIAIGDNVTLECGAIIYNYTDKIRWLKNEEPVEERNDLHIKDSNLRFSYRKSLSFDAILKEDEGEYKCEVYDKENNELHKVSIVLRIYENEPPMIITNFKQKNITEYSGNSLTLKCTTSGFPTPSLKWFKNRNPFEIKENDTRISLKDSKMTLVVTELKLEDTGYYECIAENPFGKDTKAIEISIKLSDFPFDLNLVFVISGAVAFIILLLCIIILCLKHQCKGNKSSQTAGP</sequence>
<dbReference type="PIRSF" id="PIRSF000615">
    <property type="entry name" value="TyrPK_CSF1-R"/>
    <property type="match status" value="1"/>
</dbReference>
<dbReference type="InterPro" id="IPR013783">
    <property type="entry name" value="Ig-like_fold"/>
</dbReference>
<keyword evidence="4" id="KW-0677">Repeat</keyword>
<dbReference type="GO" id="GO:0043025">
    <property type="term" value="C:neuronal cell body"/>
    <property type="evidence" value="ECO:0007669"/>
    <property type="project" value="TreeGrafter"/>
</dbReference>
<keyword evidence="8" id="KW-0393">Immunoglobulin domain</keyword>
<dbReference type="PANTHER" id="PTHR45080:SF8">
    <property type="entry name" value="IG-LIKE DOMAIN-CONTAINING PROTEIN"/>
    <property type="match status" value="1"/>
</dbReference>
<dbReference type="GO" id="GO:0050808">
    <property type="term" value="P:synapse organization"/>
    <property type="evidence" value="ECO:0007669"/>
    <property type="project" value="TreeGrafter"/>
</dbReference>
<comment type="subcellular location">
    <subcellularLocation>
        <location evidence="1">Cell membrane</location>
    </subcellularLocation>
</comment>
<dbReference type="FunFam" id="2.60.40.10:FF:000005">
    <property type="entry name" value="Neuronal cell adhesion molecule"/>
    <property type="match status" value="1"/>
</dbReference>
<dbReference type="Proteomes" id="UP001153620">
    <property type="component" value="Chromosome 1"/>
</dbReference>
<name>A0A9P0ISR0_9DIPT</name>
<dbReference type="PANTHER" id="PTHR45080">
    <property type="entry name" value="CONTACTIN 5"/>
    <property type="match status" value="1"/>
</dbReference>
<evidence type="ECO:0000256" key="8">
    <source>
        <dbReference type="ARBA" id="ARBA00023319"/>
    </source>
</evidence>
<feature type="signal peptide" evidence="10">
    <location>
        <begin position="1"/>
        <end position="19"/>
    </location>
</feature>
<dbReference type="InterPro" id="IPR013098">
    <property type="entry name" value="Ig_I-set"/>
</dbReference>
<protein>
    <recommendedName>
        <fullName evidence="11">Ig-like domain-containing protein</fullName>
    </recommendedName>
</protein>
<keyword evidence="13" id="KW-1185">Reference proteome</keyword>
<dbReference type="InterPro" id="IPR036179">
    <property type="entry name" value="Ig-like_dom_sf"/>
</dbReference>
<dbReference type="SUPFAM" id="SSF48726">
    <property type="entry name" value="Immunoglobulin"/>
    <property type="match status" value="4"/>
</dbReference>
<keyword evidence="9" id="KW-1133">Transmembrane helix</keyword>
<evidence type="ECO:0000259" key="11">
    <source>
        <dbReference type="PROSITE" id="PS50835"/>
    </source>
</evidence>
<evidence type="ECO:0000256" key="4">
    <source>
        <dbReference type="ARBA" id="ARBA00022737"/>
    </source>
</evidence>
<keyword evidence="5 9" id="KW-0472">Membrane</keyword>
<keyword evidence="2" id="KW-1003">Cell membrane</keyword>
<reference evidence="12" key="2">
    <citation type="submission" date="2022-10" db="EMBL/GenBank/DDBJ databases">
        <authorList>
            <consortium name="ENA_rothamsted_submissions"/>
            <consortium name="culmorum"/>
            <person name="King R."/>
        </authorList>
    </citation>
    <scope>NUCLEOTIDE SEQUENCE</scope>
</reference>
<evidence type="ECO:0000313" key="13">
    <source>
        <dbReference type="Proteomes" id="UP001153620"/>
    </source>
</evidence>
<dbReference type="OrthoDB" id="406368at2759"/>
<evidence type="ECO:0000313" key="12">
    <source>
        <dbReference type="EMBL" id="CAH1711421.1"/>
    </source>
</evidence>
<dbReference type="InterPro" id="IPR050958">
    <property type="entry name" value="Cell_Adh-Cytoskel_Orgn"/>
</dbReference>
<dbReference type="GO" id="GO:0008046">
    <property type="term" value="F:axon guidance receptor activity"/>
    <property type="evidence" value="ECO:0007669"/>
    <property type="project" value="TreeGrafter"/>
</dbReference>
<feature type="domain" description="Ig-like" evidence="11">
    <location>
        <begin position="258"/>
        <end position="358"/>
    </location>
</feature>
<feature type="domain" description="Ig-like" evidence="11">
    <location>
        <begin position="575"/>
        <end position="669"/>
    </location>
</feature>
<evidence type="ECO:0000256" key="10">
    <source>
        <dbReference type="SAM" id="SignalP"/>
    </source>
</evidence>
<dbReference type="SMART" id="SM00408">
    <property type="entry name" value="IGc2"/>
    <property type="match status" value="3"/>
</dbReference>
<dbReference type="Pfam" id="PF07679">
    <property type="entry name" value="I-set"/>
    <property type="match status" value="1"/>
</dbReference>
<feature type="chain" id="PRO_5040472093" description="Ig-like domain-containing protein" evidence="10">
    <location>
        <begin position="20"/>
        <end position="818"/>
    </location>
</feature>
<evidence type="ECO:0000256" key="5">
    <source>
        <dbReference type="ARBA" id="ARBA00023136"/>
    </source>
</evidence>
<dbReference type="GO" id="GO:0030424">
    <property type="term" value="C:axon"/>
    <property type="evidence" value="ECO:0007669"/>
    <property type="project" value="TreeGrafter"/>
</dbReference>
<accession>A0A9P0ISR0</accession>
<dbReference type="GO" id="GO:0005886">
    <property type="term" value="C:plasma membrane"/>
    <property type="evidence" value="ECO:0007669"/>
    <property type="project" value="UniProtKB-SubCell"/>
</dbReference>
<gene>
    <name evidence="12" type="ORF">CHIRRI_LOCUS2083</name>
</gene>
<dbReference type="GO" id="GO:0007156">
    <property type="term" value="P:homophilic cell adhesion via plasma membrane adhesion molecules"/>
    <property type="evidence" value="ECO:0007669"/>
    <property type="project" value="TreeGrafter"/>
</dbReference>
<keyword evidence="3 10" id="KW-0732">Signal</keyword>
<evidence type="ECO:0000256" key="7">
    <source>
        <dbReference type="ARBA" id="ARBA00023180"/>
    </source>
</evidence>
<evidence type="ECO:0000256" key="6">
    <source>
        <dbReference type="ARBA" id="ARBA00023157"/>
    </source>
</evidence>
<feature type="domain" description="Ig-like" evidence="11">
    <location>
        <begin position="677"/>
        <end position="769"/>
    </location>
</feature>
<evidence type="ECO:0000256" key="2">
    <source>
        <dbReference type="ARBA" id="ARBA00022475"/>
    </source>
</evidence>
<keyword evidence="6" id="KW-1015">Disulfide bond</keyword>
<evidence type="ECO:0000256" key="3">
    <source>
        <dbReference type="ARBA" id="ARBA00022729"/>
    </source>
</evidence>
<evidence type="ECO:0000256" key="1">
    <source>
        <dbReference type="ARBA" id="ARBA00004236"/>
    </source>
</evidence>
<feature type="transmembrane region" description="Helical" evidence="9">
    <location>
        <begin position="781"/>
        <end position="803"/>
    </location>
</feature>
<reference evidence="12" key="1">
    <citation type="submission" date="2022-01" db="EMBL/GenBank/DDBJ databases">
        <authorList>
            <person name="King R."/>
        </authorList>
    </citation>
    <scope>NUCLEOTIDE SEQUENCE</scope>
</reference>
<dbReference type="InterPro" id="IPR007110">
    <property type="entry name" value="Ig-like_dom"/>
</dbReference>
<proteinExistence type="predicted"/>
<dbReference type="Gene3D" id="2.60.40.10">
    <property type="entry name" value="Immunoglobulins"/>
    <property type="match status" value="7"/>
</dbReference>
<dbReference type="Pfam" id="PF13927">
    <property type="entry name" value="Ig_3"/>
    <property type="match status" value="1"/>
</dbReference>
<dbReference type="InterPro" id="IPR003598">
    <property type="entry name" value="Ig_sub2"/>
</dbReference>